<organism evidence="3 4">
    <name type="scientific">Nicrophorus vespilloides</name>
    <name type="common">Boreal carrion beetle</name>
    <dbReference type="NCBI Taxonomy" id="110193"/>
    <lineage>
        <taxon>Eukaryota</taxon>
        <taxon>Metazoa</taxon>
        <taxon>Ecdysozoa</taxon>
        <taxon>Arthropoda</taxon>
        <taxon>Hexapoda</taxon>
        <taxon>Insecta</taxon>
        <taxon>Pterygota</taxon>
        <taxon>Neoptera</taxon>
        <taxon>Endopterygota</taxon>
        <taxon>Coleoptera</taxon>
        <taxon>Polyphaga</taxon>
        <taxon>Staphyliniformia</taxon>
        <taxon>Silphidae</taxon>
        <taxon>Nicrophorinae</taxon>
        <taxon>Nicrophorus</taxon>
    </lineage>
</organism>
<keyword evidence="1" id="KW-1133">Transmembrane helix</keyword>
<proteinExistence type="predicted"/>
<gene>
    <name evidence="4" type="primary">LOC108569072</name>
</gene>
<dbReference type="GeneID" id="108569072"/>
<accession>A0ABM1NGK2</accession>
<evidence type="ECO:0000313" key="4">
    <source>
        <dbReference type="RefSeq" id="XP_017785952.1"/>
    </source>
</evidence>
<dbReference type="Gene3D" id="3.40.30.10">
    <property type="entry name" value="Glutaredoxin"/>
    <property type="match status" value="1"/>
</dbReference>
<reference evidence="4" key="1">
    <citation type="submission" date="2025-08" db="UniProtKB">
        <authorList>
            <consortium name="RefSeq"/>
        </authorList>
    </citation>
    <scope>IDENTIFICATION</scope>
    <source>
        <tissue evidence="4">Whole Larva</tissue>
    </source>
</reference>
<dbReference type="InterPro" id="IPR036249">
    <property type="entry name" value="Thioredoxin-like_sf"/>
</dbReference>
<evidence type="ECO:0000259" key="2">
    <source>
        <dbReference type="PROSITE" id="PS51352"/>
    </source>
</evidence>
<dbReference type="SUPFAM" id="SSF52833">
    <property type="entry name" value="Thioredoxin-like"/>
    <property type="match status" value="1"/>
</dbReference>
<feature type="domain" description="Thioredoxin" evidence="2">
    <location>
        <begin position="18"/>
        <end position="156"/>
    </location>
</feature>
<dbReference type="Pfam" id="PF00085">
    <property type="entry name" value="Thioredoxin"/>
    <property type="match status" value="1"/>
</dbReference>
<dbReference type="InterPro" id="IPR042418">
    <property type="entry name" value="TXNDC15"/>
</dbReference>
<dbReference type="PANTHER" id="PTHR14684">
    <property type="entry name" value="THIOREDOXIN DOMAIN-CONTAINING PROTEIN 15"/>
    <property type="match status" value="1"/>
</dbReference>
<keyword evidence="3" id="KW-1185">Reference proteome</keyword>
<dbReference type="PANTHER" id="PTHR14684:SF2">
    <property type="entry name" value="THIOREDOXIN DOMAIN-CONTAINING PROTEIN 15"/>
    <property type="match status" value="1"/>
</dbReference>
<keyword evidence="1" id="KW-0472">Membrane</keyword>
<dbReference type="RefSeq" id="XP_017785952.1">
    <property type="nucleotide sequence ID" value="XM_017930463.1"/>
</dbReference>
<name>A0ABM1NGK2_NICVS</name>
<sequence>MSRGNVTIKPVAETMTLTNITEQEPNVTQKFVSCLENGGSPEVQLVNDTEVMKMLVPDTNITSKEQPGKCILVLFYSKYCPFSSLAAPPFNALSRVFPDIKMVAINAMLYHLFNTQNGIVGLPSLLLFHNGKIVAKYNETDYKLELFSKFITKATGIKAEEKVFVKSEDFRGPVHSLPFRWFDPLMLLSWTFIIICAFYYFTKTKFWKWIIETVKRNWRESEAQAQHEHVE</sequence>
<dbReference type="InterPro" id="IPR013766">
    <property type="entry name" value="Thioredoxin_domain"/>
</dbReference>
<feature type="transmembrane region" description="Helical" evidence="1">
    <location>
        <begin position="181"/>
        <end position="201"/>
    </location>
</feature>
<evidence type="ECO:0000313" key="3">
    <source>
        <dbReference type="Proteomes" id="UP000695000"/>
    </source>
</evidence>
<dbReference type="PROSITE" id="PS51352">
    <property type="entry name" value="THIOREDOXIN_2"/>
    <property type="match status" value="1"/>
</dbReference>
<evidence type="ECO:0000256" key="1">
    <source>
        <dbReference type="SAM" id="Phobius"/>
    </source>
</evidence>
<keyword evidence="1" id="KW-0812">Transmembrane</keyword>
<protein>
    <submittedName>
        <fullName evidence="4">Thioredoxin domain-containing protein 15</fullName>
    </submittedName>
</protein>
<dbReference type="Proteomes" id="UP000695000">
    <property type="component" value="Unplaced"/>
</dbReference>